<sequence length="100" mass="12099">VVSSRERAHEPCMKLKSKRLKSRFSLQKLSGLLMVTSAGQPRFLHFLCGFFKRTRYYRSMPKYHAVKIRKEERYFITEGFTKKKSQKKQWVTNWKDKDSY</sequence>
<dbReference type="AlphaFoldDB" id="A0A401PEC7"/>
<dbReference type="EMBL" id="BFAA01003475">
    <property type="protein sequence ID" value="GCB71476.1"/>
    <property type="molecule type" value="Genomic_DNA"/>
</dbReference>
<dbReference type="Proteomes" id="UP000288216">
    <property type="component" value="Unassembled WGS sequence"/>
</dbReference>
<accession>A0A401PEC7</accession>
<evidence type="ECO:0000313" key="1">
    <source>
        <dbReference type="EMBL" id="GCB71476.1"/>
    </source>
</evidence>
<feature type="non-terminal residue" evidence="1">
    <location>
        <position position="1"/>
    </location>
</feature>
<reference evidence="1 2" key="1">
    <citation type="journal article" date="2018" name="Nat. Ecol. Evol.">
        <title>Shark genomes provide insights into elasmobranch evolution and the origin of vertebrates.</title>
        <authorList>
            <person name="Hara Y"/>
            <person name="Yamaguchi K"/>
            <person name="Onimaru K"/>
            <person name="Kadota M"/>
            <person name="Koyanagi M"/>
            <person name="Keeley SD"/>
            <person name="Tatsumi K"/>
            <person name="Tanaka K"/>
            <person name="Motone F"/>
            <person name="Kageyama Y"/>
            <person name="Nozu R"/>
            <person name="Adachi N"/>
            <person name="Nishimura O"/>
            <person name="Nakagawa R"/>
            <person name="Tanegashima C"/>
            <person name="Kiyatake I"/>
            <person name="Matsumoto R"/>
            <person name="Murakumo K"/>
            <person name="Nishida K"/>
            <person name="Terakita A"/>
            <person name="Kuratani S"/>
            <person name="Sato K"/>
            <person name="Hyodo S Kuraku.S."/>
        </authorList>
    </citation>
    <scope>NUCLEOTIDE SEQUENCE [LARGE SCALE GENOMIC DNA]</scope>
</reference>
<gene>
    <name evidence="1" type="ORF">scyTo_0008847</name>
</gene>
<dbReference type="OrthoDB" id="9949919at2759"/>
<comment type="caution">
    <text evidence="1">The sequence shown here is derived from an EMBL/GenBank/DDBJ whole genome shotgun (WGS) entry which is preliminary data.</text>
</comment>
<evidence type="ECO:0000313" key="2">
    <source>
        <dbReference type="Proteomes" id="UP000288216"/>
    </source>
</evidence>
<protein>
    <submittedName>
        <fullName evidence="1">Uncharacterized protein</fullName>
    </submittedName>
</protein>
<dbReference type="STRING" id="75743.A0A401PEC7"/>
<organism evidence="1 2">
    <name type="scientific">Scyliorhinus torazame</name>
    <name type="common">Cloudy catshark</name>
    <name type="synonym">Catulus torazame</name>
    <dbReference type="NCBI Taxonomy" id="75743"/>
    <lineage>
        <taxon>Eukaryota</taxon>
        <taxon>Metazoa</taxon>
        <taxon>Chordata</taxon>
        <taxon>Craniata</taxon>
        <taxon>Vertebrata</taxon>
        <taxon>Chondrichthyes</taxon>
        <taxon>Elasmobranchii</taxon>
        <taxon>Galeomorphii</taxon>
        <taxon>Galeoidea</taxon>
        <taxon>Carcharhiniformes</taxon>
        <taxon>Scyliorhinidae</taxon>
        <taxon>Scyliorhinus</taxon>
    </lineage>
</organism>
<name>A0A401PEC7_SCYTO</name>
<proteinExistence type="predicted"/>
<keyword evidence="2" id="KW-1185">Reference proteome</keyword>